<proteinExistence type="predicted"/>
<evidence type="ECO:0000313" key="2">
    <source>
        <dbReference type="Proteomes" id="UP001162881"/>
    </source>
</evidence>
<dbReference type="EMBL" id="JALHLF010000049">
    <property type="protein sequence ID" value="MCJ2183513.1"/>
    <property type="molecule type" value="Genomic_DNA"/>
</dbReference>
<comment type="caution">
    <text evidence="1">The sequence shown here is derived from an EMBL/GenBank/DDBJ whole genome shotgun (WGS) entry which is preliminary data.</text>
</comment>
<organism evidence="1 2">
    <name type="scientific">Novosphingobium organovorum</name>
    <dbReference type="NCBI Taxonomy" id="2930092"/>
    <lineage>
        <taxon>Bacteria</taxon>
        <taxon>Pseudomonadati</taxon>
        <taxon>Pseudomonadota</taxon>
        <taxon>Alphaproteobacteria</taxon>
        <taxon>Sphingomonadales</taxon>
        <taxon>Sphingomonadaceae</taxon>
        <taxon>Novosphingobium</taxon>
    </lineage>
</organism>
<reference evidence="1" key="1">
    <citation type="submission" date="2022-03" db="EMBL/GenBank/DDBJ databases">
        <title>Identification of a novel bacterium isolated from mangrove sediments.</title>
        <authorList>
            <person name="Pan X."/>
        </authorList>
    </citation>
    <scope>NUCLEOTIDE SEQUENCE</scope>
    <source>
        <strain evidence="1">B1949</strain>
    </source>
</reference>
<protein>
    <submittedName>
        <fullName evidence="1">Uncharacterized protein</fullName>
    </submittedName>
</protein>
<gene>
    <name evidence="1" type="ORF">MTR62_12545</name>
</gene>
<accession>A0ABT0BF88</accession>
<dbReference type="Proteomes" id="UP001162881">
    <property type="component" value="Unassembled WGS sequence"/>
</dbReference>
<dbReference type="RefSeq" id="WP_244021377.1">
    <property type="nucleotide sequence ID" value="NZ_JALHLF010000049.1"/>
</dbReference>
<sequence length="99" mass="11090">MHIPTDFCLDAQTFEDILDLEEAVRLAMAGPQVPGAPSILDIQDAWSVLEGKLPSTVDAYLTVSVKRMFEAFNQRDVALMQAEQERIAARLSELRRTAR</sequence>
<evidence type="ECO:0000313" key="1">
    <source>
        <dbReference type="EMBL" id="MCJ2183513.1"/>
    </source>
</evidence>
<keyword evidence="2" id="KW-1185">Reference proteome</keyword>
<name>A0ABT0BF88_9SPHN</name>